<gene>
    <name evidence="5" type="ORF">J2738_003519</name>
</gene>
<dbReference type="CDD" id="cd00383">
    <property type="entry name" value="trans_reg_C"/>
    <property type="match status" value="1"/>
</dbReference>
<sequence>MSNLLPRAVDDRSESDARSTPAWNRRAVRPMSFVRSEGARIAVLDPAMRTREYARRAVRRLGHQPQAFASTAEIARCGAATASKFDMVFLAVEGDAESSLMQLKEVKALVGHWTPVLCLASRNQVPVLSDLHWNATNEVIVSPVSFVEFCCVARMFMRRFGVSVSESDPVWDCYRFSLTSDTVEVAGERVHLRAIDFDVAFELFSHAGHTLTREWLYSTVWDKREDTQSRTLDVSISRLRRVLNLEANGWDLRAVHGMGYRLDGPSGKSRAIA</sequence>
<dbReference type="GO" id="GO:0000160">
    <property type="term" value="P:phosphorelay signal transduction system"/>
    <property type="evidence" value="ECO:0007669"/>
    <property type="project" value="InterPro"/>
</dbReference>
<reference evidence="5" key="1">
    <citation type="submission" date="2023-07" db="EMBL/GenBank/DDBJ databases">
        <title>Sorghum-associated microbial communities from plants grown in Nebraska, USA.</title>
        <authorList>
            <person name="Schachtman D."/>
        </authorList>
    </citation>
    <scope>NUCLEOTIDE SEQUENCE</scope>
    <source>
        <strain evidence="5">DS2114</strain>
    </source>
</reference>
<dbReference type="Gene3D" id="1.10.10.10">
    <property type="entry name" value="Winged helix-like DNA-binding domain superfamily/Winged helix DNA-binding domain"/>
    <property type="match status" value="1"/>
</dbReference>
<keyword evidence="1 2" id="KW-0238">DNA-binding</keyword>
<dbReference type="AlphaFoldDB" id="A0AAE3XZZ3"/>
<feature type="DNA-binding region" description="OmpR/PhoB-type" evidence="2">
    <location>
        <begin position="166"/>
        <end position="264"/>
    </location>
</feature>
<protein>
    <submittedName>
        <fullName evidence="5">DNA-binding response OmpR family regulator</fullName>
    </submittedName>
</protein>
<accession>A0AAE3XZZ3</accession>
<evidence type="ECO:0000313" key="5">
    <source>
        <dbReference type="EMBL" id="MDR6427364.1"/>
    </source>
</evidence>
<dbReference type="EMBL" id="JAVDQZ010000005">
    <property type="protein sequence ID" value="MDR6427364.1"/>
    <property type="molecule type" value="Genomic_DNA"/>
</dbReference>
<dbReference type="Pfam" id="PF00486">
    <property type="entry name" value="Trans_reg_C"/>
    <property type="match status" value="1"/>
</dbReference>
<organism evidence="5 6">
    <name type="scientific">Variovorax paradoxus</name>
    <dbReference type="NCBI Taxonomy" id="34073"/>
    <lineage>
        <taxon>Bacteria</taxon>
        <taxon>Pseudomonadati</taxon>
        <taxon>Pseudomonadota</taxon>
        <taxon>Betaproteobacteria</taxon>
        <taxon>Burkholderiales</taxon>
        <taxon>Comamonadaceae</taxon>
        <taxon>Variovorax</taxon>
    </lineage>
</organism>
<dbReference type="InterPro" id="IPR011006">
    <property type="entry name" value="CheY-like_superfamily"/>
</dbReference>
<dbReference type="RefSeq" id="WP_261380310.1">
    <property type="nucleotide sequence ID" value="NZ_JAVDQZ010000005.1"/>
</dbReference>
<dbReference type="InterPro" id="IPR036388">
    <property type="entry name" value="WH-like_DNA-bd_sf"/>
</dbReference>
<dbReference type="InterPro" id="IPR001867">
    <property type="entry name" value="OmpR/PhoB-type_DNA-bd"/>
</dbReference>
<feature type="domain" description="OmpR/PhoB-type" evidence="4">
    <location>
        <begin position="166"/>
        <end position="264"/>
    </location>
</feature>
<evidence type="ECO:0000256" key="1">
    <source>
        <dbReference type="ARBA" id="ARBA00023125"/>
    </source>
</evidence>
<proteinExistence type="predicted"/>
<evidence type="ECO:0000256" key="2">
    <source>
        <dbReference type="PROSITE-ProRule" id="PRU01091"/>
    </source>
</evidence>
<evidence type="ECO:0000313" key="6">
    <source>
        <dbReference type="Proteomes" id="UP001184828"/>
    </source>
</evidence>
<dbReference type="InterPro" id="IPR016032">
    <property type="entry name" value="Sig_transdc_resp-reg_C-effctor"/>
</dbReference>
<dbReference type="GO" id="GO:0006355">
    <property type="term" value="P:regulation of DNA-templated transcription"/>
    <property type="evidence" value="ECO:0007669"/>
    <property type="project" value="InterPro"/>
</dbReference>
<evidence type="ECO:0000256" key="3">
    <source>
        <dbReference type="SAM" id="MobiDB-lite"/>
    </source>
</evidence>
<dbReference type="PROSITE" id="PS51755">
    <property type="entry name" value="OMPR_PHOB"/>
    <property type="match status" value="1"/>
</dbReference>
<dbReference type="GO" id="GO:0003677">
    <property type="term" value="F:DNA binding"/>
    <property type="evidence" value="ECO:0007669"/>
    <property type="project" value="UniProtKB-UniRule"/>
</dbReference>
<feature type="compositionally biased region" description="Basic and acidic residues" evidence="3">
    <location>
        <begin position="8"/>
        <end position="17"/>
    </location>
</feature>
<dbReference type="SMART" id="SM00862">
    <property type="entry name" value="Trans_reg_C"/>
    <property type="match status" value="1"/>
</dbReference>
<name>A0AAE3XZZ3_VARPD</name>
<dbReference type="SUPFAM" id="SSF52172">
    <property type="entry name" value="CheY-like"/>
    <property type="match status" value="1"/>
</dbReference>
<comment type="caution">
    <text evidence="5">The sequence shown here is derived from an EMBL/GenBank/DDBJ whole genome shotgun (WGS) entry which is preliminary data.</text>
</comment>
<dbReference type="Proteomes" id="UP001184828">
    <property type="component" value="Unassembled WGS sequence"/>
</dbReference>
<feature type="region of interest" description="Disordered" evidence="3">
    <location>
        <begin position="1"/>
        <end position="22"/>
    </location>
</feature>
<dbReference type="SUPFAM" id="SSF46894">
    <property type="entry name" value="C-terminal effector domain of the bipartite response regulators"/>
    <property type="match status" value="1"/>
</dbReference>
<evidence type="ECO:0000259" key="4">
    <source>
        <dbReference type="PROSITE" id="PS51755"/>
    </source>
</evidence>